<accession>A0A1W0CJZ5</accession>
<dbReference type="RefSeq" id="WP_081556429.1">
    <property type="nucleotide sequence ID" value="NZ_MUKV01000029.1"/>
</dbReference>
<keyword evidence="1" id="KW-0732">Signal</keyword>
<dbReference type="AlphaFoldDB" id="A0A1W0CJZ5"/>
<organism evidence="3 4">
    <name type="scientific">Chromobacterium haemolyticum</name>
    <dbReference type="NCBI Taxonomy" id="394935"/>
    <lineage>
        <taxon>Bacteria</taxon>
        <taxon>Pseudomonadati</taxon>
        <taxon>Pseudomonadota</taxon>
        <taxon>Betaproteobacteria</taxon>
        <taxon>Neisseriales</taxon>
        <taxon>Chromobacteriaceae</taxon>
        <taxon>Chromobacterium</taxon>
    </lineage>
</organism>
<dbReference type="Pfam" id="PF09832">
    <property type="entry name" value="DUF2059"/>
    <property type="match status" value="1"/>
</dbReference>
<comment type="caution">
    <text evidence="3">The sequence shown here is derived from an EMBL/GenBank/DDBJ whole genome shotgun (WGS) entry which is preliminary data.</text>
</comment>
<protein>
    <recommendedName>
        <fullName evidence="2">DUF2059 domain-containing protein</fullName>
    </recommendedName>
</protein>
<feature type="signal peptide" evidence="1">
    <location>
        <begin position="1"/>
        <end position="23"/>
    </location>
</feature>
<name>A0A1W0CJZ5_9NEIS</name>
<feature type="domain" description="DUF2059" evidence="2">
    <location>
        <begin position="96"/>
        <end position="154"/>
    </location>
</feature>
<gene>
    <name evidence="3" type="ORF">B0T45_18130</name>
</gene>
<evidence type="ECO:0000256" key="1">
    <source>
        <dbReference type="SAM" id="SignalP"/>
    </source>
</evidence>
<evidence type="ECO:0000259" key="2">
    <source>
        <dbReference type="Pfam" id="PF09832"/>
    </source>
</evidence>
<reference evidence="3 4" key="1">
    <citation type="submission" date="2017-02" db="EMBL/GenBank/DDBJ databases">
        <title>Chromobacterium haemolyticum H5244.</title>
        <authorList>
            <person name="Gulvik C.A."/>
        </authorList>
    </citation>
    <scope>NUCLEOTIDE SEQUENCE [LARGE SCALE GENOMIC DNA]</scope>
    <source>
        <strain evidence="3 4">H5244</strain>
    </source>
</reference>
<evidence type="ECO:0000313" key="3">
    <source>
        <dbReference type="EMBL" id="OQS35079.1"/>
    </source>
</evidence>
<dbReference type="InterPro" id="IPR018637">
    <property type="entry name" value="DUF2059"/>
</dbReference>
<dbReference type="EMBL" id="MUKV01000029">
    <property type="protein sequence ID" value="OQS35079.1"/>
    <property type="molecule type" value="Genomic_DNA"/>
</dbReference>
<dbReference type="Proteomes" id="UP000192721">
    <property type="component" value="Unassembled WGS sequence"/>
</dbReference>
<sequence length="169" mass="19020">MRLRPLLAAGLSAVLLHSSPSLAAEDSVVAAKALLQTMRYDEMIVQTMQQMEQQLWQNLPDCAQTPGCKNKVGAFLQQVLKIQQAYFRSPETRKLMNEVQVQALSRNFNVAEIREMNAFYQTPTGSKMLRLMPKILAETGPVLMEDIGKRLLPELKRQTDEFARQNGAG</sequence>
<feature type="chain" id="PRO_5012190285" description="DUF2059 domain-containing protein" evidence="1">
    <location>
        <begin position="24"/>
        <end position="169"/>
    </location>
</feature>
<proteinExistence type="predicted"/>
<evidence type="ECO:0000313" key="4">
    <source>
        <dbReference type="Proteomes" id="UP000192721"/>
    </source>
</evidence>